<gene>
    <name evidence="8" type="primary">rfbC</name>
    <name evidence="8" type="ORF">KPC_3478</name>
</gene>
<evidence type="ECO:0000256" key="7">
    <source>
        <dbReference type="RuleBase" id="RU364069"/>
    </source>
</evidence>
<evidence type="ECO:0000256" key="4">
    <source>
        <dbReference type="ARBA" id="ARBA00019595"/>
    </source>
</evidence>
<evidence type="ECO:0000256" key="3">
    <source>
        <dbReference type="ARBA" id="ARBA00012098"/>
    </source>
</evidence>
<evidence type="ECO:0000256" key="6">
    <source>
        <dbReference type="PIRSR" id="PIRSR600888-3"/>
    </source>
</evidence>
<feature type="active site" description="Proton donor" evidence="5">
    <location>
        <position position="136"/>
    </location>
</feature>
<feature type="active site" description="Proton acceptor" evidence="5">
    <location>
        <position position="66"/>
    </location>
</feature>
<keyword evidence="7 8" id="KW-0413">Isomerase</keyword>
<keyword evidence="9" id="KW-1185">Reference proteome</keyword>
<accession>A0A2U3N3N0</accession>
<dbReference type="GO" id="GO:0005829">
    <property type="term" value="C:cytosol"/>
    <property type="evidence" value="ECO:0007669"/>
    <property type="project" value="TreeGrafter"/>
</dbReference>
<dbReference type="InterPro" id="IPR011051">
    <property type="entry name" value="RmlC_Cupin_sf"/>
</dbReference>
<dbReference type="InterPro" id="IPR000888">
    <property type="entry name" value="RmlC-like"/>
</dbReference>
<dbReference type="InParanoid" id="A0A2U3N3N0"/>
<comment type="catalytic activity">
    <reaction evidence="1 7">
        <text>dTDP-4-dehydro-6-deoxy-alpha-D-glucose = dTDP-4-dehydro-beta-L-rhamnose</text>
        <dbReference type="Rhea" id="RHEA:16969"/>
        <dbReference type="ChEBI" id="CHEBI:57649"/>
        <dbReference type="ChEBI" id="CHEBI:62830"/>
        <dbReference type="EC" id="5.1.3.13"/>
    </reaction>
</comment>
<reference evidence="9" key="1">
    <citation type="submission" date="2018-03" db="EMBL/GenBank/DDBJ databases">
        <authorList>
            <person name="Blom J."/>
        </authorList>
    </citation>
    <scope>NUCLEOTIDE SEQUENCE [LARGE SCALE GENOMIC DNA]</scope>
    <source>
        <strain evidence="9">KPC-SM-21</strain>
    </source>
</reference>
<dbReference type="AlphaFoldDB" id="A0A2U3N3N0"/>
<dbReference type="NCBIfam" id="TIGR01221">
    <property type="entry name" value="rmlC"/>
    <property type="match status" value="1"/>
</dbReference>
<evidence type="ECO:0000313" key="8">
    <source>
        <dbReference type="EMBL" id="SPL72300.1"/>
    </source>
</evidence>
<comment type="pathway">
    <text evidence="7">Carbohydrate biosynthesis; dTDP-L-rhamnose biosynthesis.</text>
</comment>
<dbReference type="Gene3D" id="2.60.120.10">
    <property type="entry name" value="Jelly Rolls"/>
    <property type="match status" value="1"/>
</dbReference>
<dbReference type="UniPathway" id="UPA00124"/>
<dbReference type="GO" id="GO:0008830">
    <property type="term" value="F:dTDP-4-dehydrorhamnose 3,5-epimerase activity"/>
    <property type="evidence" value="ECO:0007669"/>
    <property type="project" value="UniProtKB-UniRule"/>
</dbReference>
<dbReference type="Proteomes" id="UP000245974">
    <property type="component" value="Unassembled WGS sequence"/>
</dbReference>
<dbReference type="PANTHER" id="PTHR21047">
    <property type="entry name" value="DTDP-6-DEOXY-D-GLUCOSE-3,5 EPIMERASE"/>
    <property type="match status" value="1"/>
</dbReference>
<comment type="function">
    <text evidence="2 7">Catalyzes the epimerization of the C3' and C5'positions of dTDP-6-deoxy-D-xylo-4-hexulose, forming dTDP-6-deoxy-L-lyxo-4-hexulose.</text>
</comment>
<proteinExistence type="inferred from homology"/>
<dbReference type="GO" id="GO:0019305">
    <property type="term" value="P:dTDP-rhamnose biosynthetic process"/>
    <property type="evidence" value="ECO:0007669"/>
    <property type="project" value="UniProtKB-UniRule"/>
</dbReference>
<dbReference type="EMBL" id="OOGT01000255">
    <property type="protein sequence ID" value="SPL72300.1"/>
    <property type="molecule type" value="Genomic_DNA"/>
</dbReference>
<sequence>MKVEQTKIEGLLILHPTVFGDDRGWFMESFNQQRFANALQELGLDVPEFVQDNHSLSQKGVLRGLHFQKEPYAQGKLVRVVQGKAWDVAVDMRKGSKTYGQWVGVELSAENKNMFWIPAGFAHGFIALEDNTQFLYKATNYYNKESEDAIVWNDPTLAIEWPLDGVDEVLVSDKDKIASPFFKKQI</sequence>
<protein>
    <recommendedName>
        <fullName evidence="4 7">dTDP-4-dehydrorhamnose 3,5-epimerase</fullName>
        <ecNumber evidence="3 7">5.1.3.13</ecNumber>
    </recommendedName>
    <alternativeName>
        <fullName evidence="7">Thymidine diphospho-4-keto-rhamnose 3,5-epimerase</fullName>
    </alternativeName>
</protein>
<dbReference type="Pfam" id="PF00908">
    <property type="entry name" value="dTDP_sugar_isom"/>
    <property type="match status" value="1"/>
</dbReference>
<name>A0A2U3N3N0_9GAMM</name>
<dbReference type="OrthoDB" id="9800680at2"/>
<evidence type="ECO:0000256" key="1">
    <source>
        <dbReference type="ARBA" id="ARBA00001298"/>
    </source>
</evidence>
<dbReference type="RefSeq" id="WP_121975693.1">
    <property type="nucleotide sequence ID" value="NZ_OOGT01000255.1"/>
</dbReference>
<evidence type="ECO:0000313" key="9">
    <source>
        <dbReference type="Proteomes" id="UP000245974"/>
    </source>
</evidence>
<dbReference type="CDD" id="cd00438">
    <property type="entry name" value="cupin_RmlC"/>
    <property type="match status" value="1"/>
</dbReference>
<feature type="site" description="Participates in a stacking interaction with the thymidine ring of dTDP-4-oxo-6-deoxyglucose" evidence="6">
    <location>
        <position position="142"/>
    </location>
</feature>
<evidence type="ECO:0000256" key="5">
    <source>
        <dbReference type="PIRSR" id="PIRSR600888-1"/>
    </source>
</evidence>
<comment type="subunit">
    <text evidence="7">Homodimer.</text>
</comment>
<comment type="similarity">
    <text evidence="7">Belongs to the dTDP-4-dehydrorhamnose 3,5-epimerase family.</text>
</comment>
<evidence type="ECO:0000256" key="2">
    <source>
        <dbReference type="ARBA" id="ARBA00001997"/>
    </source>
</evidence>
<organism evidence="8 9">
    <name type="scientific">Acinetobacter stercoris</name>
    <dbReference type="NCBI Taxonomy" id="2126983"/>
    <lineage>
        <taxon>Bacteria</taxon>
        <taxon>Pseudomonadati</taxon>
        <taxon>Pseudomonadota</taxon>
        <taxon>Gammaproteobacteria</taxon>
        <taxon>Moraxellales</taxon>
        <taxon>Moraxellaceae</taxon>
        <taxon>Acinetobacter</taxon>
    </lineage>
</organism>
<dbReference type="InterPro" id="IPR014710">
    <property type="entry name" value="RmlC-like_jellyroll"/>
</dbReference>
<dbReference type="SUPFAM" id="SSF51182">
    <property type="entry name" value="RmlC-like cupins"/>
    <property type="match status" value="1"/>
</dbReference>
<dbReference type="FunCoup" id="A0A2U3N3N0">
    <property type="interactions" value="352"/>
</dbReference>
<dbReference type="PANTHER" id="PTHR21047:SF2">
    <property type="entry name" value="THYMIDINE DIPHOSPHO-4-KETO-RHAMNOSE 3,5-EPIMERASE"/>
    <property type="match status" value="1"/>
</dbReference>
<dbReference type="EC" id="5.1.3.13" evidence="3 7"/>
<dbReference type="GO" id="GO:0000271">
    <property type="term" value="P:polysaccharide biosynthetic process"/>
    <property type="evidence" value="ECO:0007669"/>
    <property type="project" value="TreeGrafter"/>
</dbReference>